<sequence>MTATVSAESRTEEGWRQLHPRTVWVTALTIAGILAGVAVPIIIGMTDDVSLLVSVPIAFGGIVVLSGVAAVVDLMRWRYTTYRVTDERVELRYAWVLHKLRSVPRERVRTVDLTANPLQRVFGVAKVTIGTGQRTSEHSHLTLDPVDKAVAEELRRLLLRREAPTAAADPAGSTGTADSAASAAPSTGAVPEPEIARLDWRWIRYAPISVTTPLLGAAAFGAVMQVSEWFKLQGAVFRTLRDLLGGLSVIGLVAVLVVVGILVGIVGSLGLFVEMWFRYRLSREDGNLVMTRGLLTTRSLSLERRRLRGVELVEPLGVRLAGAARVDVIATSMTKKSDDDKTDPKTILPSAPYDTAGRVAAEVLGCPAVTATAVVGHPRAAKWRRVRWALYSVLAVVVVLALLGWLLTVVLLHLAWIAAVVLTPVAVLLALESYRNLGHGLAEEHLVTRYGVGARRTAALVRTGVIGWTITSSPFQRRAGLITIHATTAANKGAYPVYDVGTDEGLRFAEEAVPGLLGPFIER</sequence>
<feature type="compositionally biased region" description="Low complexity" evidence="1">
    <location>
        <begin position="170"/>
        <end position="188"/>
    </location>
</feature>
<dbReference type="PANTHER" id="PTHR34473:SF2">
    <property type="entry name" value="UPF0699 TRANSMEMBRANE PROTEIN YDBT"/>
    <property type="match status" value="1"/>
</dbReference>
<comment type="caution">
    <text evidence="4">The sequence shown here is derived from an EMBL/GenBank/DDBJ whole genome shotgun (WGS) entry which is preliminary data.</text>
</comment>
<feature type="transmembrane region" description="Helical" evidence="2">
    <location>
        <begin position="49"/>
        <end position="72"/>
    </location>
</feature>
<keyword evidence="5" id="KW-1185">Reference proteome</keyword>
<feature type="domain" description="YdbS-like PH" evidence="3">
    <location>
        <begin position="77"/>
        <end position="157"/>
    </location>
</feature>
<reference evidence="4 5" key="1">
    <citation type="submission" date="2019-03" db="EMBL/GenBank/DDBJ databases">
        <title>Genomic Encyclopedia of Archaeal and Bacterial Type Strains, Phase II (KMG-II): from individual species to whole genera.</title>
        <authorList>
            <person name="Goeker M."/>
        </authorList>
    </citation>
    <scope>NUCLEOTIDE SEQUENCE [LARGE SCALE GENOMIC DNA]</scope>
    <source>
        <strain evidence="4 5">DSM 45499</strain>
    </source>
</reference>
<dbReference type="AlphaFoldDB" id="A0A4R7UY72"/>
<keyword evidence="2" id="KW-0472">Membrane</keyword>
<dbReference type="EMBL" id="SOCP01000023">
    <property type="protein sequence ID" value="TDV40475.1"/>
    <property type="molecule type" value="Genomic_DNA"/>
</dbReference>
<feature type="transmembrane region" description="Helical" evidence="2">
    <location>
        <begin position="205"/>
        <end position="227"/>
    </location>
</feature>
<dbReference type="PIRSF" id="PIRSF026631">
    <property type="entry name" value="UCP026631"/>
    <property type="match status" value="1"/>
</dbReference>
<evidence type="ECO:0000256" key="2">
    <source>
        <dbReference type="SAM" id="Phobius"/>
    </source>
</evidence>
<feature type="transmembrane region" description="Helical" evidence="2">
    <location>
        <begin position="413"/>
        <end position="431"/>
    </location>
</feature>
<dbReference type="OrthoDB" id="4121259at2"/>
<protein>
    <submittedName>
        <fullName evidence="4">Putative membrane protein</fullName>
    </submittedName>
</protein>
<name>A0A4R7UY72_9PSEU</name>
<dbReference type="Proteomes" id="UP000294927">
    <property type="component" value="Unassembled WGS sequence"/>
</dbReference>
<feature type="domain" description="YdbS-like PH" evidence="3">
    <location>
        <begin position="434"/>
        <end position="502"/>
    </location>
</feature>
<proteinExistence type="predicted"/>
<dbReference type="InterPro" id="IPR014529">
    <property type="entry name" value="UCP026631"/>
</dbReference>
<feature type="transmembrane region" description="Helical" evidence="2">
    <location>
        <begin position="388"/>
        <end position="407"/>
    </location>
</feature>
<feature type="transmembrane region" description="Helical" evidence="2">
    <location>
        <begin position="23"/>
        <end position="43"/>
    </location>
</feature>
<evidence type="ECO:0000259" key="3">
    <source>
        <dbReference type="Pfam" id="PF03703"/>
    </source>
</evidence>
<feature type="region of interest" description="Disordered" evidence="1">
    <location>
        <begin position="164"/>
        <end position="188"/>
    </location>
</feature>
<organism evidence="4 5">
    <name type="scientific">Actinophytocola oryzae</name>
    <dbReference type="NCBI Taxonomy" id="502181"/>
    <lineage>
        <taxon>Bacteria</taxon>
        <taxon>Bacillati</taxon>
        <taxon>Actinomycetota</taxon>
        <taxon>Actinomycetes</taxon>
        <taxon>Pseudonocardiales</taxon>
        <taxon>Pseudonocardiaceae</taxon>
    </lineage>
</organism>
<accession>A0A4R7UY72</accession>
<dbReference type="InterPro" id="IPR005182">
    <property type="entry name" value="YdbS-like_PH"/>
</dbReference>
<keyword evidence="2" id="KW-0812">Transmembrane</keyword>
<dbReference type="Pfam" id="PF03703">
    <property type="entry name" value="bPH_2"/>
    <property type="match status" value="2"/>
</dbReference>
<gene>
    <name evidence="4" type="ORF">CLV71_123186</name>
</gene>
<feature type="transmembrane region" description="Helical" evidence="2">
    <location>
        <begin position="247"/>
        <end position="273"/>
    </location>
</feature>
<keyword evidence="2" id="KW-1133">Transmembrane helix</keyword>
<evidence type="ECO:0000313" key="5">
    <source>
        <dbReference type="Proteomes" id="UP000294927"/>
    </source>
</evidence>
<evidence type="ECO:0000256" key="1">
    <source>
        <dbReference type="SAM" id="MobiDB-lite"/>
    </source>
</evidence>
<dbReference type="RefSeq" id="WP_133908414.1">
    <property type="nucleotide sequence ID" value="NZ_SOCP01000023.1"/>
</dbReference>
<dbReference type="PANTHER" id="PTHR34473">
    <property type="entry name" value="UPF0699 TRANSMEMBRANE PROTEIN YDBS"/>
    <property type="match status" value="1"/>
</dbReference>
<evidence type="ECO:0000313" key="4">
    <source>
        <dbReference type="EMBL" id="TDV40475.1"/>
    </source>
</evidence>